<accession>A0A919KN46</accession>
<protein>
    <recommendedName>
        <fullName evidence="4">Lipoprotein</fullName>
    </recommendedName>
</protein>
<evidence type="ECO:0000313" key="3">
    <source>
        <dbReference type="Proteomes" id="UP000627369"/>
    </source>
</evidence>
<reference evidence="2" key="1">
    <citation type="journal article" date="2014" name="Int. J. Syst. Evol. Microbiol.">
        <title>Complete genome sequence of Corynebacterium casei LMG S-19264T (=DSM 44701T), isolated from a smear-ripened cheese.</title>
        <authorList>
            <consortium name="US DOE Joint Genome Institute (JGI-PGF)"/>
            <person name="Walter F."/>
            <person name="Albersmeier A."/>
            <person name="Kalinowski J."/>
            <person name="Ruckert C."/>
        </authorList>
    </citation>
    <scope>NUCLEOTIDE SEQUENCE</scope>
    <source>
        <strain evidence="2">CGMCC 4.7398</strain>
    </source>
</reference>
<dbReference type="AlphaFoldDB" id="A0A919KN46"/>
<dbReference type="RefSeq" id="WP_189667694.1">
    <property type="nucleotide sequence ID" value="NZ_BNAS01000001.1"/>
</dbReference>
<dbReference type="EMBL" id="BNAS01000001">
    <property type="protein sequence ID" value="GHH66012.1"/>
    <property type="molecule type" value="Genomic_DNA"/>
</dbReference>
<keyword evidence="3" id="KW-1185">Reference proteome</keyword>
<dbReference type="PROSITE" id="PS51257">
    <property type="entry name" value="PROKAR_LIPOPROTEIN"/>
    <property type="match status" value="1"/>
</dbReference>
<dbReference type="Proteomes" id="UP000627369">
    <property type="component" value="Unassembled WGS sequence"/>
</dbReference>
<gene>
    <name evidence="2" type="ORF">GCM10017772_05190</name>
</gene>
<proteinExistence type="predicted"/>
<organism evidence="2 3">
    <name type="scientific">Promicromonospora soli</name>
    <dbReference type="NCBI Taxonomy" id="2035533"/>
    <lineage>
        <taxon>Bacteria</taxon>
        <taxon>Bacillati</taxon>
        <taxon>Actinomycetota</taxon>
        <taxon>Actinomycetes</taxon>
        <taxon>Micrococcales</taxon>
        <taxon>Promicromonosporaceae</taxon>
        <taxon>Promicromonospora</taxon>
    </lineage>
</organism>
<evidence type="ECO:0000256" key="1">
    <source>
        <dbReference type="SAM" id="MobiDB-lite"/>
    </source>
</evidence>
<feature type="compositionally biased region" description="Polar residues" evidence="1">
    <location>
        <begin position="24"/>
        <end position="34"/>
    </location>
</feature>
<name>A0A919KN46_9MICO</name>
<sequence length="288" mass="30279">MHYSKIAALATAGLLTLGLSGCGTQPDGSGSTPWQAAPEQAAPEQAPVELTEASFVKELTEAQTEAATVHMTMTYGGAAAEAAGLAGAPMEADVDVTDPENPAMSMRMDLDGETFDMVLVDGDLYMNMGEMTAGKFVSLSEATGTDNPMAEMFESLGDMTEASVQDMDPAAQLEGMKDAITSFERSGTETVDGTETDVYTMSVDPQKMTGPQVDGLPDEALSQMGEMEMVYYVGKDSLPHKMDITMTMEGQEMVMSGSFSGWGEPLEIVAPAGDELISLDELMGGPLG</sequence>
<feature type="compositionally biased region" description="Low complexity" evidence="1">
    <location>
        <begin position="35"/>
        <end position="47"/>
    </location>
</feature>
<dbReference type="SUPFAM" id="SSF89392">
    <property type="entry name" value="Prokaryotic lipoproteins and lipoprotein localization factors"/>
    <property type="match status" value="1"/>
</dbReference>
<comment type="caution">
    <text evidence="2">The sequence shown here is derived from an EMBL/GenBank/DDBJ whole genome shotgun (WGS) entry which is preliminary data.</text>
</comment>
<reference evidence="2" key="2">
    <citation type="submission" date="2020-09" db="EMBL/GenBank/DDBJ databases">
        <authorList>
            <person name="Sun Q."/>
            <person name="Zhou Y."/>
        </authorList>
    </citation>
    <scope>NUCLEOTIDE SEQUENCE</scope>
    <source>
        <strain evidence="2">CGMCC 4.7398</strain>
    </source>
</reference>
<feature type="region of interest" description="Disordered" evidence="1">
    <location>
        <begin position="24"/>
        <end position="47"/>
    </location>
</feature>
<evidence type="ECO:0000313" key="2">
    <source>
        <dbReference type="EMBL" id="GHH66012.1"/>
    </source>
</evidence>
<dbReference type="Gene3D" id="2.50.20.20">
    <property type="match status" value="1"/>
</dbReference>
<dbReference type="InterPro" id="IPR029046">
    <property type="entry name" value="LolA/LolB/LppX"/>
</dbReference>
<evidence type="ECO:0008006" key="4">
    <source>
        <dbReference type="Google" id="ProtNLM"/>
    </source>
</evidence>